<dbReference type="InterPro" id="IPR036390">
    <property type="entry name" value="WH_DNA-bd_sf"/>
</dbReference>
<protein>
    <submittedName>
        <fullName evidence="3">Replication initiation protein</fullName>
    </submittedName>
</protein>
<gene>
    <name evidence="3" type="ORF">OCV65_12025</name>
</gene>
<dbReference type="Gene3D" id="1.10.10.10">
    <property type="entry name" value="Winged helix-like DNA-binding domain superfamily/Winged helix DNA-binding domain"/>
    <property type="match status" value="2"/>
</dbReference>
<evidence type="ECO:0000256" key="1">
    <source>
        <dbReference type="ARBA" id="ARBA00038283"/>
    </source>
</evidence>
<evidence type="ECO:0000313" key="3">
    <source>
        <dbReference type="EMBL" id="MCU6700954.1"/>
    </source>
</evidence>
<accession>A0ABT2S8P7</accession>
<sequence length="442" mass="51119">MGRKAIEKRDNQLIINIDEIEREQQALMLTKSNDLIHAKFNASLFVQKLLNFSLASIAKQPNGEISSAVRVADLRNAMDLSGHSIYTAVSAAVEPILNFKIIKYDDAAEKIIGLNIVTDCYYSDGILYTTFNRKIEADVINIQKKFTRNNVYFLCKFKSAYSLRLYELLSTQRWVLQKSKKKIVSVIYSLGELRFEMGTIDPNDSEVQKAMRRNMDWNIIAEEVAANRTQKRWDDFKRRILVVAQKEINNADYSDIGFDFEPVKSGKSNKVTSVKFHIYLKNPPKYNDQMIPEEEIDAVDVRLVSDIKNAFPSYPLREEDLIAVVRAAGNDRDRVRKAIDIVNIQKKPIKNLIGFLVAAIQECWDQDENIPYIVDQDYECTQQTIFDYNEHEEEHQRLNELVKKYLANDIEETDIKMEDRSVVKAMANASKKVEKMKTRDIM</sequence>
<reference evidence="3 4" key="1">
    <citation type="journal article" date="2021" name="ISME Commun">
        <title>Automated analysis of genomic sequences facilitates high-throughput and comprehensive description of bacteria.</title>
        <authorList>
            <person name="Hitch T.C.A."/>
        </authorList>
    </citation>
    <scope>NUCLEOTIDE SEQUENCE [LARGE SCALE GENOMIC DNA]</scope>
    <source>
        <strain evidence="3 4">Sanger_02</strain>
    </source>
</reference>
<evidence type="ECO:0000313" key="4">
    <source>
        <dbReference type="Proteomes" id="UP001207605"/>
    </source>
</evidence>
<comment type="similarity">
    <text evidence="1">Belongs to the initiator RepB protein family.</text>
</comment>
<organism evidence="3 4">
    <name type="scientific">Dorea ammoniilytica</name>
    <dbReference type="NCBI Taxonomy" id="2981788"/>
    <lineage>
        <taxon>Bacteria</taxon>
        <taxon>Bacillati</taxon>
        <taxon>Bacillota</taxon>
        <taxon>Clostridia</taxon>
        <taxon>Lachnospirales</taxon>
        <taxon>Lachnospiraceae</taxon>
        <taxon>Dorea</taxon>
    </lineage>
</organism>
<dbReference type="Proteomes" id="UP001207605">
    <property type="component" value="Unassembled WGS sequence"/>
</dbReference>
<keyword evidence="4" id="KW-1185">Reference proteome</keyword>
<name>A0ABT2S8P7_9FIRM</name>
<dbReference type="Pfam" id="PF01051">
    <property type="entry name" value="Rep3_N"/>
    <property type="match status" value="1"/>
</dbReference>
<dbReference type="EMBL" id="JAOQJV010000021">
    <property type="protein sequence ID" value="MCU6700954.1"/>
    <property type="molecule type" value="Genomic_DNA"/>
</dbReference>
<proteinExistence type="inferred from homology"/>
<dbReference type="SUPFAM" id="SSF46785">
    <property type="entry name" value="Winged helix' DNA-binding domain"/>
    <property type="match status" value="2"/>
</dbReference>
<dbReference type="RefSeq" id="WP_262582244.1">
    <property type="nucleotide sequence ID" value="NZ_JAOQJV010000021.1"/>
</dbReference>
<dbReference type="InterPro" id="IPR000525">
    <property type="entry name" value="Initiator_Rep_WH1"/>
</dbReference>
<evidence type="ECO:0000259" key="2">
    <source>
        <dbReference type="Pfam" id="PF01051"/>
    </source>
</evidence>
<dbReference type="InterPro" id="IPR036388">
    <property type="entry name" value="WH-like_DNA-bd_sf"/>
</dbReference>
<comment type="caution">
    <text evidence="3">The sequence shown here is derived from an EMBL/GenBank/DDBJ whole genome shotgun (WGS) entry which is preliminary data.</text>
</comment>
<dbReference type="Pfam" id="PF21205">
    <property type="entry name" value="Rep3_C"/>
    <property type="match status" value="1"/>
</dbReference>
<feature type="domain" description="Initiator Rep protein WH1" evidence="2">
    <location>
        <begin position="29"/>
        <end position="170"/>
    </location>
</feature>